<evidence type="ECO:0000313" key="3">
    <source>
        <dbReference type="EMBL" id="KAF1953683.1"/>
    </source>
</evidence>
<evidence type="ECO:0000259" key="2">
    <source>
        <dbReference type="Pfam" id="PF06985"/>
    </source>
</evidence>
<sequence>MDAICINQAQSALTERAAQVARMREVYVNCERDIFWLGDQHDNVVRMVDEINEHFELSPEALSPSPAPTLRSHKNQPEPSKTTKAPNKRGLFLALSTSPVWMRVWIMQELCSAPKIVLQCGETRLDWRLIETLLKDQLSHQDNIPSSRLLRIREERRISATKDVKDSLIGVLTRFRSCLSTDARDRVFGLLGLARNDVEIKVDYTKRFEDVFIDLTKSLMEPCRNLDIMIDREWLHFPGRERDSTRYIVSLHNLGSAI</sequence>
<gene>
    <name evidence="3" type="ORF">CC80DRAFT_136804</name>
</gene>
<dbReference type="EMBL" id="ML977002">
    <property type="protein sequence ID" value="KAF1953683.1"/>
    <property type="molecule type" value="Genomic_DNA"/>
</dbReference>
<evidence type="ECO:0000256" key="1">
    <source>
        <dbReference type="SAM" id="MobiDB-lite"/>
    </source>
</evidence>
<reference evidence="3" key="1">
    <citation type="journal article" date="2020" name="Stud. Mycol.">
        <title>101 Dothideomycetes genomes: a test case for predicting lifestyles and emergence of pathogens.</title>
        <authorList>
            <person name="Haridas S."/>
            <person name="Albert R."/>
            <person name="Binder M."/>
            <person name="Bloem J."/>
            <person name="Labutti K."/>
            <person name="Salamov A."/>
            <person name="Andreopoulos B."/>
            <person name="Baker S."/>
            <person name="Barry K."/>
            <person name="Bills G."/>
            <person name="Bluhm B."/>
            <person name="Cannon C."/>
            <person name="Castanera R."/>
            <person name="Culley D."/>
            <person name="Daum C."/>
            <person name="Ezra D."/>
            <person name="Gonzalez J."/>
            <person name="Henrissat B."/>
            <person name="Kuo A."/>
            <person name="Liang C."/>
            <person name="Lipzen A."/>
            <person name="Lutzoni F."/>
            <person name="Magnuson J."/>
            <person name="Mondo S."/>
            <person name="Nolan M."/>
            <person name="Ohm R."/>
            <person name="Pangilinan J."/>
            <person name="Park H.-J."/>
            <person name="Ramirez L."/>
            <person name="Alfaro M."/>
            <person name="Sun H."/>
            <person name="Tritt A."/>
            <person name="Yoshinaga Y."/>
            <person name="Zwiers L.-H."/>
            <person name="Turgeon B."/>
            <person name="Goodwin S."/>
            <person name="Spatafora J."/>
            <person name="Crous P."/>
            <person name="Grigoriev I."/>
        </authorList>
    </citation>
    <scope>NUCLEOTIDE SEQUENCE</scope>
    <source>
        <strain evidence="3">CBS 675.92</strain>
    </source>
</reference>
<dbReference type="InterPro" id="IPR052895">
    <property type="entry name" value="HetReg/Transcr_Mod"/>
</dbReference>
<dbReference type="InterPro" id="IPR010730">
    <property type="entry name" value="HET"/>
</dbReference>
<dbReference type="AlphaFoldDB" id="A0A6A5TLD3"/>
<dbReference type="PANTHER" id="PTHR24148:SF64">
    <property type="entry name" value="HETEROKARYON INCOMPATIBILITY DOMAIN-CONTAINING PROTEIN"/>
    <property type="match status" value="1"/>
</dbReference>
<dbReference type="Proteomes" id="UP000800035">
    <property type="component" value="Unassembled WGS sequence"/>
</dbReference>
<feature type="domain" description="Heterokaryon incompatibility" evidence="2">
    <location>
        <begin position="2"/>
        <end position="109"/>
    </location>
</feature>
<organism evidence="3 4">
    <name type="scientific">Byssothecium circinans</name>
    <dbReference type="NCBI Taxonomy" id="147558"/>
    <lineage>
        <taxon>Eukaryota</taxon>
        <taxon>Fungi</taxon>
        <taxon>Dikarya</taxon>
        <taxon>Ascomycota</taxon>
        <taxon>Pezizomycotina</taxon>
        <taxon>Dothideomycetes</taxon>
        <taxon>Pleosporomycetidae</taxon>
        <taxon>Pleosporales</taxon>
        <taxon>Massarineae</taxon>
        <taxon>Massarinaceae</taxon>
        <taxon>Byssothecium</taxon>
    </lineage>
</organism>
<accession>A0A6A5TLD3</accession>
<dbReference type="PANTHER" id="PTHR24148">
    <property type="entry name" value="ANKYRIN REPEAT DOMAIN-CONTAINING PROTEIN 39 HOMOLOG-RELATED"/>
    <property type="match status" value="1"/>
</dbReference>
<dbReference type="Pfam" id="PF06985">
    <property type="entry name" value="HET"/>
    <property type="match status" value="1"/>
</dbReference>
<evidence type="ECO:0000313" key="4">
    <source>
        <dbReference type="Proteomes" id="UP000800035"/>
    </source>
</evidence>
<name>A0A6A5TLD3_9PLEO</name>
<proteinExistence type="predicted"/>
<dbReference type="OrthoDB" id="2157530at2759"/>
<protein>
    <recommendedName>
        <fullName evidence="2">Heterokaryon incompatibility domain-containing protein</fullName>
    </recommendedName>
</protein>
<keyword evidence="4" id="KW-1185">Reference proteome</keyword>
<feature type="region of interest" description="Disordered" evidence="1">
    <location>
        <begin position="58"/>
        <end position="87"/>
    </location>
</feature>